<name>A0AAE1RD87_9SOLA</name>
<gene>
    <name evidence="1" type="ORF">RND71_032225</name>
</gene>
<dbReference type="EMBL" id="JAVYJV010000017">
    <property type="protein sequence ID" value="KAK4349470.1"/>
    <property type="molecule type" value="Genomic_DNA"/>
</dbReference>
<proteinExistence type="predicted"/>
<dbReference type="Proteomes" id="UP001291623">
    <property type="component" value="Unassembled WGS sequence"/>
</dbReference>
<reference evidence="1" key="1">
    <citation type="submission" date="2023-12" db="EMBL/GenBank/DDBJ databases">
        <title>Genome assembly of Anisodus tanguticus.</title>
        <authorList>
            <person name="Wang Y.-J."/>
        </authorList>
    </citation>
    <scope>NUCLEOTIDE SEQUENCE</scope>
    <source>
        <strain evidence="1">KB-2021</strain>
        <tissue evidence="1">Leaf</tissue>
    </source>
</reference>
<accession>A0AAE1RD87</accession>
<sequence>MGNHRPVLFNINPNYQIKLIASNDIQFSRVSSIDKLAKIVAESVADPRYPHNEKKRSSGSGSICLIKSFNEKSRRVNSLSFSDSSSITNHNGPENNPFTSPGFVYGFGSNKTHFLKQLSHQNKKQFTNSMKLQYRRQNLDDANSRELLA</sequence>
<evidence type="ECO:0000313" key="1">
    <source>
        <dbReference type="EMBL" id="KAK4349470.1"/>
    </source>
</evidence>
<dbReference type="AlphaFoldDB" id="A0AAE1RD87"/>
<keyword evidence="2" id="KW-1185">Reference proteome</keyword>
<evidence type="ECO:0000313" key="2">
    <source>
        <dbReference type="Proteomes" id="UP001291623"/>
    </source>
</evidence>
<comment type="caution">
    <text evidence="1">The sequence shown here is derived from an EMBL/GenBank/DDBJ whole genome shotgun (WGS) entry which is preliminary data.</text>
</comment>
<protein>
    <submittedName>
        <fullName evidence="1">Uncharacterized protein</fullName>
    </submittedName>
</protein>
<organism evidence="1 2">
    <name type="scientific">Anisodus tanguticus</name>
    <dbReference type="NCBI Taxonomy" id="243964"/>
    <lineage>
        <taxon>Eukaryota</taxon>
        <taxon>Viridiplantae</taxon>
        <taxon>Streptophyta</taxon>
        <taxon>Embryophyta</taxon>
        <taxon>Tracheophyta</taxon>
        <taxon>Spermatophyta</taxon>
        <taxon>Magnoliopsida</taxon>
        <taxon>eudicotyledons</taxon>
        <taxon>Gunneridae</taxon>
        <taxon>Pentapetalae</taxon>
        <taxon>asterids</taxon>
        <taxon>lamiids</taxon>
        <taxon>Solanales</taxon>
        <taxon>Solanaceae</taxon>
        <taxon>Solanoideae</taxon>
        <taxon>Hyoscyameae</taxon>
        <taxon>Anisodus</taxon>
    </lineage>
</organism>